<evidence type="ECO:0000313" key="5">
    <source>
        <dbReference type="Proteomes" id="UP000267096"/>
    </source>
</evidence>
<dbReference type="SMART" id="SM00875">
    <property type="entry name" value="BACK"/>
    <property type="match status" value="1"/>
</dbReference>
<evidence type="ECO:0000256" key="1">
    <source>
        <dbReference type="ARBA" id="ARBA00022441"/>
    </source>
</evidence>
<keyword evidence="2" id="KW-0677">Repeat</keyword>
<dbReference type="PANTHER" id="PTHR45632">
    <property type="entry name" value="LD33804P"/>
    <property type="match status" value="1"/>
</dbReference>
<sequence length="549" mass="62474">MVASAYINGDMSYDAAVSDRVDENPQLNAQLDCCTVSASNHAELSISKRLITHQCASLVPYIRSNNEKSDGWTLKTTADYETLKDILHFLQYGSIETDDWLRLETILEQVFEYLLYNINDAVSSKTNTEFLRLDVTNLCEILNSDMLNITEEMDIWKLIKNWILVDRKTRTIHWQTLFRCLRWNLLNEDEKRELNEELVQMKFITSPSSPVDYNRTYQTRVARDLILAVCGWEWSGPSSRIEVLDIAQRKWKRVPSMEDQRKASYHAIVVIDQKLYLLGGSDGSDCFNTVRCYDGEKREWSELAPMHYARYVSLVVFSELIQEICFRCYIAACELNGKIIAVGGSDGYTRLRSAEMYDPEKNQWTLIAEMNEKRSDAAAASMAGRVYVAGGYTGTTILQSVEMYIPEKDVWIEIAVMNTPRSGHACLATENYLLLAGGYDGTVRLDSVEMLRLGSGHTFQMPSMPCARSNFDMCKLGSKIYAIGGYCTIPSSEVLCFDGTKWEFSHELGTGRSALKVVLLRGWPNPTRILNDEEETMINFAQNFGRLAI</sequence>
<dbReference type="EMBL" id="UYRR01031124">
    <property type="protein sequence ID" value="VDK46279.1"/>
    <property type="molecule type" value="Genomic_DNA"/>
</dbReference>
<dbReference type="SUPFAM" id="SSF117281">
    <property type="entry name" value="Kelch motif"/>
    <property type="match status" value="1"/>
</dbReference>
<evidence type="ECO:0000313" key="4">
    <source>
        <dbReference type="EMBL" id="VDK46279.1"/>
    </source>
</evidence>
<dbReference type="InterPro" id="IPR011705">
    <property type="entry name" value="BACK"/>
</dbReference>
<dbReference type="InterPro" id="IPR006652">
    <property type="entry name" value="Kelch_1"/>
</dbReference>
<dbReference type="Gene3D" id="1.25.40.420">
    <property type="match status" value="1"/>
</dbReference>
<keyword evidence="1" id="KW-0880">Kelch repeat</keyword>
<keyword evidence="5" id="KW-1185">Reference proteome</keyword>
<dbReference type="InterPro" id="IPR015915">
    <property type="entry name" value="Kelch-typ_b-propeller"/>
</dbReference>
<organism evidence="6">
    <name type="scientific">Anisakis simplex</name>
    <name type="common">Herring worm</name>
    <dbReference type="NCBI Taxonomy" id="6269"/>
    <lineage>
        <taxon>Eukaryota</taxon>
        <taxon>Metazoa</taxon>
        <taxon>Ecdysozoa</taxon>
        <taxon>Nematoda</taxon>
        <taxon>Chromadorea</taxon>
        <taxon>Rhabditida</taxon>
        <taxon>Spirurina</taxon>
        <taxon>Ascaridomorpha</taxon>
        <taxon>Ascaridoidea</taxon>
        <taxon>Anisakidae</taxon>
        <taxon>Anisakis</taxon>
        <taxon>Anisakis simplex complex</taxon>
    </lineage>
</organism>
<reference evidence="4 5" key="2">
    <citation type="submission" date="2018-11" db="EMBL/GenBank/DDBJ databases">
        <authorList>
            <consortium name="Pathogen Informatics"/>
        </authorList>
    </citation>
    <scope>NUCLEOTIDE SEQUENCE [LARGE SCALE GENOMIC DNA]</scope>
</reference>
<proteinExistence type="predicted"/>
<dbReference type="Gene3D" id="2.120.10.80">
    <property type="entry name" value="Kelch-type beta propeller"/>
    <property type="match status" value="2"/>
</dbReference>
<dbReference type="Pfam" id="PF24681">
    <property type="entry name" value="Kelch_KLHDC2_KLHL20_DRC7"/>
    <property type="match status" value="1"/>
</dbReference>
<gene>
    <name evidence="4" type="ORF">ASIM_LOCUS11975</name>
</gene>
<evidence type="ECO:0000256" key="2">
    <source>
        <dbReference type="ARBA" id="ARBA00022737"/>
    </source>
</evidence>
<dbReference type="WBParaSite" id="ASIM_0001250901-mRNA-1">
    <property type="protein sequence ID" value="ASIM_0001250901-mRNA-1"/>
    <property type="gene ID" value="ASIM_0001250901"/>
</dbReference>
<dbReference type="Proteomes" id="UP000267096">
    <property type="component" value="Unassembled WGS sequence"/>
</dbReference>
<dbReference type="AlphaFoldDB" id="A0A0M3JW63"/>
<accession>A0A0M3JW63</accession>
<protein>
    <submittedName>
        <fullName evidence="6">Spermatocyte protein spe-26 (inferred by orthology to a C. elegans protein)</fullName>
    </submittedName>
</protein>
<dbReference type="Pfam" id="PF01344">
    <property type="entry name" value="Kelch_1"/>
    <property type="match status" value="1"/>
</dbReference>
<dbReference type="PRINTS" id="PR00501">
    <property type="entry name" value="KELCHREPEAT"/>
</dbReference>
<reference evidence="6" key="1">
    <citation type="submission" date="2017-02" db="UniProtKB">
        <authorList>
            <consortium name="WormBaseParasite"/>
        </authorList>
    </citation>
    <scope>IDENTIFICATION</scope>
</reference>
<evidence type="ECO:0000313" key="6">
    <source>
        <dbReference type="WBParaSite" id="ASIM_0001250901-mRNA-1"/>
    </source>
</evidence>
<dbReference type="OrthoDB" id="5775046at2759"/>
<evidence type="ECO:0000259" key="3">
    <source>
        <dbReference type="SMART" id="SM00875"/>
    </source>
</evidence>
<dbReference type="SMART" id="SM00612">
    <property type="entry name" value="Kelch"/>
    <property type="match status" value="6"/>
</dbReference>
<dbReference type="PANTHER" id="PTHR45632:SF3">
    <property type="entry name" value="KELCH-LIKE PROTEIN 32"/>
    <property type="match status" value="1"/>
</dbReference>
<name>A0A0M3JW63_ANISI</name>
<feature type="domain" description="BACK" evidence="3">
    <location>
        <begin position="89"/>
        <end position="195"/>
    </location>
</feature>
<dbReference type="Pfam" id="PF07707">
    <property type="entry name" value="BACK"/>
    <property type="match status" value="1"/>
</dbReference>